<reference evidence="4 5" key="1">
    <citation type="submission" date="2019-01" db="EMBL/GenBank/DDBJ databases">
        <title>Sequencing of cultivated peanut Arachis hypogaea provides insights into genome evolution and oil improvement.</title>
        <authorList>
            <person name="Chen X."/>
        </authorList>
    </citation>
    <scope>NUCLEOTIDE SEQUENCE [LARGE SCALE GENOMIC DNA]</scope>
    <source>
        <strain evidence="5">cv. Fuhuasheng</strain>
        <tissue evidence="4">Leaves</tissue>
    </source>
</reference>
<evidence type="ECO:0000259" key="3">
    <source>
        <dbReference type="Pfam" id="PF25372"/>
    </source>
</evidence>
<dbReference type="PANTHER" id="PTHR13318:SF76">
    <property type="entry name" value="F-BOX PROTEIN SKIP2"/>
    <property type="match status" value="1"/>
</dbReference>
<dbReference type="AlphaFoldDB" id="A0A445AQS0"/>
<comment type="caution">
    <text evidence="4">The sequence shown here is derived from an EMBL/GenBank/DDBJ whole genome shotgun (WGS) entry which is preliminary data.</text>
</comment>
<accession>A0A445AQS0</accession>
<dbReference type="Pfam" id="PF25372">
    <property type="entry name" value="DUF7885"/>
    <property type="match status" value="1"/>
</dbReference>
<dbReference type="PANTHER" id="PTHR13318">
    <property type="entry name" value="PARTNER OF PAIRED, ISOFORM B-RELATED"/>
    <property type="match status" value="1"/>
</dbReference>
<evidence type="ECO:0000256" key="1">
    <source>
        <dbReference type="SAM" id="MobiDB-lite"/>
    </source>
</evidence>
<dbReference type="GO" id="GO:0031146">
    <property type="term" value="P:SCF-dependent proteasomal ubiquitin-dependent protein catabolic process"/>
    <property type="evidence" value="ECO:0007669"/>
    <property type="project" value="TreeGrafter"/>
</dbReference>
<evidence type="ECO:0000313" key="4">
    <source>
        <dbReference type="EMBL" id="RYR28755.1"/>
    </source>
</evidence>
<evidence type="ECO:0000256" key="2">
    <source>
        <dbReference type="SAM" id="Phobius"/>
    </source>
</evidence>
<feature type="region of interest" description="Disordered" evidence="1">
    <location>
        <begin position="1"/>
        <end position="21"/>
    </location>
</feature>
<gene>
    <name evidence="4" type="ORF">Ahy_B01g052923</name>
</gene>
<dbReference type="EMBL" id="SDMP01000011">
    <property type="protein sequence ID" value="RYR28755.1"/>
    <property type="molecule type" value="Genomic_DNA"/>
</dbReference>
<dbReference type="STRING" id="3818.A0A445AQS0"/>
<keyword evidence="5" id="KW-1185">Reference proteome</keyword>
<dbReference type="FunFam" id="3.80.10.10:FF:000449">
    <property type="entry name" value="F-box protein SKIP2"/>
    <property type="match status" value="1"/>
</dbReference>
<organism evidence="4 5">
    <name type="scientific">Arachis hypogaea</name>
    <name type="common">Peanut</name>
    <dbReference type="NCBI Taxonomy" id="3818"/>
    <lineage>
        <taxon>Eukaryota</taxon>
        <taxon>Viridiplantae</taxon>
        <taxon>Streptophyta</taxon>
        <taxon>Embryophyta</taxon>
        <taxon>Tracheophyta</taxon>
        <taxon>Spermatophyta</taxon>
        <taxon>Magnoliopsida</taxon>
        <taxon>eudicotyledons</taxon>
        <taxon>Gunneridae</taxon>
        <taxon>Pentapetalae</taxon>
        <taxon>rosids</taxon>
        <taxon>fabids</taxon>
        <taxon>Fabales</taxon>
        <taxon>Fabaceae</taxon>
        <taxon>Papilionoideae</taxon>
        <taxon>50 kb inversion clade</taxon>
        <taxon>dalbergioids sensu lato</taxon>
        <taxon>Dalbergieae</taxon>
        <taxon>Pterocarpus clade</taxon>
        <taxon>Arachis</taxon>
    </lineage>
</organism>
<dbReference type="SUPFAM" id="SSF52047">
    <property type="entry name" value="RNI-like"/>
    <property type="match status" value="2"/>
</dbReference>
<dbReference type="SMART" id="SM00367">
    <property type="entry name" value="LRR_CC"/>
    <property type="match status" value="6"/>
</dbReference>
<dbReference type="GO" id="GO:0019005">
    <property type="term" value="C:SCF ubiquitin ligase complex"/>
    <property type="evidence" value="ECO:0007669"/>
    <property type="project" value="TreeGrafter"/>
</dbReference>
<protein>
    <recommendedName>
        <fullName evidence="3">F-box/LRR-repeat protein 15-like leucin rich repeat domain-containing protein</fullName>
    </recommendedName>
</protein>
<keyword evidence="2" id="KW-0812">Transmembrane</keyword>
<keyword evidence="2" id="KW-1133">Transmembrane helix</keyword>
<proteinExistence type="predicted"/>
<dbReference type="Gene3D" id="3.80.10.10">
    <property type="entry name" value="Ribonuclease Inhibitor"/>
    <property type="match status" value="2"/>
</dbReference>
<sequence>MEDFVAGHISPGDENDTVSSPPLQTQLNLYIQYPEDPYTISALFFFFFFHGSFIVHFLPLSSHRPLTPQPSPPSKMSVNDEGLILISLQCVNLTWLKLRGCREITEAGMAAVGENCKALKKLSCASCVIGIKGINAVISRCQAAAWAHDGEEVVGSGTMSVTFVCLKEIVNGQSFAPLMIGSKRLRSLKVIGCLGDWDDTLEKIGNLHSVLVDVHLEKIQVSDVGLVGLSKCLGLDTLHIVKTAECSNVGLNLVAKNCRMLRKLHVDGWRTNRIGDDGLIFVAKHCINLQELASIGIYPTSSSLEAIASKCKALERLALCGLNTVGDAEIECVANKCVALKKLCIKGCPISNVGIEALASGCPNLIKFKVRRCRKVTSMVVEWVHEHRESLAFSFDNSDYEALNASQIDHDHAANDVIHFTEKMRRWLLQQKHQMITMDWQC</sequence>
<feature type="transmembrane region" description="Helical" evidence="2">
    <location>
        <begin position="38"/>
        <end position="58"/>
    </location>
</feature>
<feature type="domain" description="F-box/LRR-repeat protein 15-like leucin rich repeat" evidence="3">
    <location>
        <begin position="220"/>
        <end position="379"/>
    </location>
</feature>
<name>A0A445AQS0_ARAHY</name>
<keyword evidence="2" id="KW-0472">Membrane</keyword>
<dbReference type="InterPro" id="IPR006553">
    <property type="entry name" value="Leu-rich_rpt_Cys-con_subtyp"/>
</dbReference>
<dbReference type="Proteomes" id="UP000289738">
    <property type="component" value="Chromosome B01"/>
</dbReference>
<evidence type="ECO:0000313" key="5">
    <source>
        <dbReference type="Proteomes" id="UP000289738"/>
    </source>
</evidence>
<dbReference type="InterPro" id="IPR032675">
    <property type="entry name" value="LRR_dom_sf"/>
</dbReference>
<dbReference type="InterPro" id="IPR057207">
    <property type="entry name" value="FBXL15_LRR"/>
</dbReference>